<name>A0A3E3E203_9FIRM</name>
<organism evidence="2 3">
    <name type="scientific">Anaerofustis stercorihominis</name>
    <dbReference type="NCBI Taxonomy" id="214853"/>
    <lineage>
        <taxon>Bacteria</taxon>
        <taxon>Bacillati</taxon>
        <taxon>Bacillota</taxon>
        <taxon>Clostridia</taxon>
        <taxon>Eubacteriales</taxon>
        <taxon>Eubacteriaceae</taxon>
        <taxon>Anaerofustis</taxon>
    </lineage>
</organism>
<dbReference type="Proteomes" id="UP000261212">
    <property type="component" value="Unassembled WGS sequence"/>
</dbReference>
<dbReference type="InterPro" id="IPR036866">
    <property type="entry name" value="RibonucZ/Hydroxyglut_hydro"/>
</dbReference>
<feature type="domain" description="Metallo-beta-lactamase" evidence="1">
    <location>
        <begin position="18"/>
        <end position="205"/>
    </location>
</feature>
<dbReference type="Gene3D" id="3.60.15.10">
    <property type="entry name" value="Ribonuclease Z/Hydroxyacylglutathione hydrolase-like"/>
    <property type="match status" value="1"/>
</dbReference>
<evidence type="ECO:0000313" key="3">
    <source>
        <dbReference type="Proteomes" id="UP000261212"/>
    </source>
</evidence>
<protein>
    <submittedName>
        <fullName evidence="2">MBL fold metallo-hydrolase</fullName>
    </submittedName>
</protein>
<evidence type="ECO:0000313" key="2">
    <source>
        <dbReference type="EMBL" id="RGD75577.1"/>
    </source>
</evidence>
<dbReference type="Pfam" id="PF12706">
    <property type="entry name" value="Lactamase_B_2"/>
    <property type="match status" value="1"/>
</dbReference>
<dbReference type="SUPFAM" id="SSF56281">
    <property type="entry name" value="Metallo-hydrolase/oxidoreductase"/>
    <property type="match status" value="1"/>
</dbReference>
<gene>
    <name evidence="2" type="ORF">DW687_04435</name>
</gene>
<dbReference type="InterPro" id="IPR001279">
    <property type="entry name" value="Metallo-B-lactamas"/>
</dbReference>
<dbReference type="PANTHER" id="PTHR46018:SF4">
    <property type="entry name" value="METALLO-HYDROLASE YHFI-RELATED"/>
    <property type="match status" value="1"/>
</dbReference>
<dbReference type="AlphaFoldDB" id="A0A3E3E203"/>
<comment type="caution">
    <text evidence="2">The sequence shown here is derived from an EMBL/GenBank/DDBJ whole genome shotgun (WGS) entry which is preliminary data.</text>
</comment>
<proteinExistence type="predicted"/>
<dbReference type="CDD" id="cd07716">
    <property type="entry name" value="RNaseZ_short-form-like_MBL-fold"/>
    <property type="match status" value="1"/>
</dbReference>
<dbReference type="EMBL" id="QUSM01000002">
    <property type="protein sequence ID" value="RGD75577.1"/>
    <property type="molecule type" value="Genomic_DNA"/>
</dbReference>
<dbReference type="SMART" id="SM00849">
    <property type="entry name" value="Lactamase_B"/>
    <property type="match status" value="1"/>
</dbReference>
<dbReference type="GO" id="GO:0042781">
    <property type="term" value="F:3'-tRNA processing endoribonuclease activity"/>
    <property type="evidence" value="ECO:0007669"/>
    <property type="project" value="TreeGrafter"/>
</dbReference>
<reference evidence="2 3" key="1">
    <citation type="submission" date="2018-08" db="EMBL/GenBank/DDBJ databases">
        <title>A genome reference for cultivated species of the human gut microbiota.</title>
        <authorList>
            <person name="Zou Y."/>
            <person name="Xue W."/>
            <person name="Luo G."/>
        </authorList>
    </citation>
    <scope>NUCLEOTIDE SEQUENCE [LARGE SCALE GENOMIC DNA]</scope>
    <source>
        <strain evidence="2 3">AM25-6</strain>
    </source>
</reference>
<evidence type="ECO:0000259" key="1">
    <source>
        <dbReference type="SMART" id="SM00849"/>
    </source>
</evidence>
<keyword evidence="2" id="KW-0378">Hydrolase</keyword>
<dbReference type="PANTHER" id="PTHR46018">
    <property type="entry name" value="ZINC PHOSPHODIESTERASE ELAC PROTEIN 1"/>
    <property type="match status" value="1"/>
</dbReference>
<dbReference type="RefSeq" id="WP_117531830.1">
    <property type="nucleotide sequence ID" value="NZ_QUSM01000002.1"/>
</dbReference>
<sequence>MKLHILGCYGPVSGNDGPTSSYLMEVNNKKILMDIGSGSLVNLQKVCRIEDIDMIILSHLHSDHINDLFVLRYYLKLIDKKIPLYAPNSPSSEFDRFKDKECFDVKVLEDDMEVELNDIKISFLSTQHPVDTFMTKIEYDNKIFVYSGDSIVNDNLKTFIKGVDFALLDGAFLSSQKLNRNTHMSSYEAAKTAKEIKVKKLMITHLAPFIDRKEYLFDAKKGSDEEILLALPMLKVEI</sequence>
<accession>A0A3E3E203</accession>